<feature type="active site" evidence="6">
    <location>
        <position position="808"/>
    </location>
</feature>
<feature type="active site" evidence="6 7">
    <location>
        <position position="774"/>
    </location>
</feature>
<evidence type="ECO:0000256" key="7">
    <source>
        <dbReference type="PROSITE-ProRule" id="PRU10007"/>
    </source>
</evidence>
<evidence type="ECO:0000256" key="9">
    <source>
        <dbReference type="SAM" id="MobiDB-lite"/>
    </source>
</evidence>
<evidence type="ECO:0000256" key="5">
    <source>
        <dbReference type="ARBA" id="ARBA00048142"/>
    </source>
</evidence>
<dbReference type="GO" id="GO:0010133">
    <property type="term" value="P:L-proline catabolic process to L-glutamate"/>
    <property type="evidence" value="ECO:0007669"/>
    <property type="project" value="InterPro"/>
</dbReference>
<evidence type="ECO:0000313" key="12">
    <source>
        <dbReference type="EMBL" id="AWB94402.1"/>
    </source>
</evidence>
<dbReference type="AlphaFoldDB" id="A0A2S0WSW2"/>
<dbReference type="InterPro" id="IPR029510">
    <property type="entry name" value="Ald_DH_CS_GLU"/>
</dbReference>
<dbReference type="Gene3D" id="3.40.605.10">
    <property type="entry name" value="Aldehyde Dehydrogenase, Chain A, domain 1"/>
    <property type="match status" value="1"/>
</dbReference>
<dbReference type="EC" id="1.2.1.88" evidence="2"/>
<dbReference type="InterPro" id="IPR002872">
    <property type="entry name" value="Proline_DH_dom"/>
</dbReference>
<dbReference type="InterPro" id="IPR015590">
    <property type="entry name" value="Aldehyde_DH_dom"/>
</dbReference>
<dbReference type="PIRSF" id="PIRSF000197">
    <property type="entry name" value="Bifunct_PutA"/>
    <property type="match status" value="1"/>
</dbReference>
<dbReference type="Proteomes" id="UP000244729">
    <property type="component" value="Chromosome"/>
</dbReference>
<dbReference type="PROSITE" id="PS00687">
    <property type="entry name" value="ALDEHYDE_DEHYDR_GLU"/>
    <property type="match status" value="1"/>
</dbReference>
<dbReference type="GO" id="GO:0003700">
    <property type="term" value="F:DNA-binding transcription factor activity"/>
    <property type="evidence" value="ECO:0007669"/>
    <property type="project" value="InterPro"/>
</dbReference>
<comment type="pathway">
    <text evidence="1">Amino-acid degradation; L-proline degradation into L-glutamate; L-glutamate from L-proline: step 2/2.</text>
</comment>
<dbReference type="Gene3D" id="3.40.309.10">
    <property type="entry name" value="Aldehyde Dehydrogenase, Chain A, domain 2"/>
    <property type="match status" value="1"/>
</dbReference>
<comment type="similarity">
    <text evidence="8">Belongs to the aldehyde dehydrogenase family.</text>
</comment>
<dbReference type="Pfam" id="PF00171">
    <property type="entry name" value="Aldedh"/>
    <property type="match status" value="1"/>
</dbReference>
<accession>A0A2S0WSW2</accession>
<dbReference type="GO" id="GO:0009898">
    <property type="term" value="C:cytoplasmic side of plasma membrane"/>
    <property type="evidence" value="ECO:0007669"/>
    <property type="project" value="TreeGrafter"/>
</dbReference>
<dbReference type="SUPFAM" id="SSF51730">
    <property type="entry name" value="FAD-linked oxidoreductase"/>
    <property type="match status" value="1"/>
</dbReference>
<dbReference type="EMBL" id="CP028913">
    <property type="protein sequence ID" value="AWB94402.1"/>
    <property type="molecule type" value="Genomic_DNA"/>
</dbReference>
<evidence type="ECO:0000256" key="3">
    <source>
        <dbReference type="ARBA" id="ARBA00023002"/>
    </source>
</evidence>
<evidence type="ECO:0000256" key="6">
    <source>
        <dbReference type="PIRSR" id="PIRSR000197-1"/>
    </source>
</evidence>
<proteinExistence type="inferred from homology"/>
<dbReference type="OrthoDB" id="9812625at2"/>
<feature type="domain" description="Aldehyde dehydrogenase" evidence="10">
    <location>
        <begin position="570"/>
        <end position="987"/>
    </location>
</feature>
<feature type="region of interest" description="Disordered" evidence="9">
    <location>
        <begin position="525"/>
        <end position="548"/>
    </location>
</feature>
<dbReference type="InterPro" id="IPR016163">
    <property type="entry name" value="Ald_DH_C"/>
</dbReference>
<dbReference type="PROSITE" id="PS00070">
    <property type="entry name" value="ALDEHYDE_DEHYDR_CYS"/>
    <property type="match status" value="1"/>
</dbReference>
<dbReference type="Gene3D" id="3.20.20.220">
    <property type="match status" value="1"/>
</dbReference>
<evidence type="ECO:0000259" key="11">
    <source>
        <dbReference type="Pfam" id="PF01619"/>
    </source>
</evidence>
<sequence length="1210" mass="129953">MSNAATDARPNTDHVVALVRRWLAESAEHPADPAAERLAGVLKDPRGLDFTVGFVDGVMRPEDLGVAGRNLEQVAKLTPKFLPWYLRAAIRVGGVFAPVLPWVVIPIARRVLRAMVGHLVLDATPDKLGPAIAALRESGNRLNLNLLGEAVLGEEEADRRLAGTFEFLARDDVDYVSIKVSSVVSQLSMWSFDEAVAKVVAKLTPLYELAAAGAARGKAKFINLDMEEYRDLDLTIAVFTTLLDQPQLRGLEAGIVLQTYLPDALGAMQELTAWAKNRRAAGGAPVKVRVVKGANLAMEHVDAAVHGWPLASYDTKQDSDTNYKRVLDWSMTPERVDAVKLGVAGHNLFDVAHAWLTARERGVDSRVDFEMLLGMATGQAEAVRRDVGNLLLYTPVVNPSEFDVAIAYLIRRLEENASHDNFMSAVFELATSEPLFQREQARYLASLAALEPEVGVAPAPNRTQNRHTEWTDETLAAAMTVPDAPAPGAEHEHDPSLTSVVLGITRGSEGDGDSELGDAAASASLVAGGPSATPGFRNEPDTDPALAPNREWGRRILERVPGSRLGIDTIAGARIDDATTLERIIQTVAARGRAWGELPGAERAAVLHRAGYALAANRDRLIEVMAAETGKTIAEADPEISEAIDFAHYYAERARELDHVQGAIFVPSRLTVVTPPWNFPVAIPAGGVLSALAAGSGVIIKPAKLAQRSGAVMVEALWEAGIPRELLTLVDIGERELGKELVSHPAVDRVILTGAYETAQLFRSFRNDLPLLAETSGKNAIIVTPSADLDLAASDVVKSAFGHAGQKCSAASLVILVGSVAKSERFRRQLVDATRSLRVGWPEQATSQMGPIVEPANGKLLHALTQLGIGEEWLVEPQQLDDTGRLWSPGIRTGVAGGSYFHLTEFFGPVLGIMHAKDLDEAIRLQNAVDYGLTAGLHSLDPHELATWFDRVEAGNLYVNRGITGAIVERQPFGGWKRSAVGAGAKAGGPNYLFGLGEWLPQHGTSSTTLHLRGLEKRVAELIEASQPALDYESFDVLRRSALSDELSWAEEYGVVKDVSGVGVERNLFRYRPLPVTVRIGEQATLAEGLRVIAAGLLAKSALSVSTAVELPKGVRTLLSARDVKVVREGDAAWLGRAAKRGITTPRVRLVGGGASALAEALGGTPDVAVWSHPVTPSGRVEMLPFLHEQAISITNHRFGNPTTLSQGVI</sequence>
<dbReference type="InterPro" id="IPR050485">
    <property type="entry name" value="Proline_metab_enzyme"/>
</dbReference>
<dbReference type="PANTHER" id="PTHR42862:SF1">
    <property type="entry name" value="DELTA-1-PYRROLINE-5-CARBOXYLATE DEHYDROGENASE 2, ISOFORM A-RELATED"/>
    <property type="match status" value="1"/>
</dbReference>
<evidence type="ECO:0000313" key="13">
    <source>
        <dbReference type="Proteomes" id="UP000244729"/>
    </source>
</evidence>
<dbReference type="SUPFAM" id="SSF53720">
    <property type="entry name" value="ALDH-like"/>
    <property type="match status" value="1"/>
</dbReference>
<dbReference type="KEGG" id="agm:DCE93_00880"/>
<dbReference type="InterPro" id="IPR016161">
    <property type="entry name" value="Ald_DH/histidinol_DH"/>
</dbReference>
<gene>
    <name evidence="12" type="ORF">DCE93_00880</name>
</gene>
<evidence type="ECO:0000256" key="8">
    <source>
        <dbReference type="RuleBase" id="RU003345"/>
    </source>
</evidence>
<dbReference type="InterPro" id="IPR016162">
    <property type="entry name" value="Ald_DH_N"/>
</dbReference>
<keyword evidence="13" id="KW-1185">Reference proteome</keyword>
<dbReference type="GO" id="GO:0004657">
    <property type="term" value="F:proline dehydrogenase activity"/>
    <property type="evidence" value="ECO:0007669"/>
    <property type="project" value="InterPro"/>
</dbReference>
<name>A0A2S0WSW2_9MICO</name>
<evidence type="ECO:0000259" key="10">
    <source>
        <dbReference type="Pfam" id="PF00171"/>
    </source>
</evidence>
<dbReference type="GO" id="GO:0003842">
    <property type="term" value="F:L-glutamate gamma-semialdehyde dehydrogenase activity"/>
    <property type="evidence" value="ECO:0007669"/>
    <property type="project" value="UniProtKB-EC"/>
</dbReference>
<evidence type="ECO:0000256" key="1">
    <source>
        <dbReference type="ARBA" id="ARBA00004786"/>
    </source>
</evidence>
<dbReference type="InterPro" id="IPR025703">
    <property type="entry name" value="Bifunct_PutA"/>
</dbReference>
<keyword evidence="3 8" id="KW-0560">Oxidoreductase</keyword>
<dbReference type="InterPro" id="IPR016160">
    <property type="entry name" value="Ald_DH_CS_CYS"/>
</dbReference>
<dbReference type="RefSeq" id="WP_108594229.1">
    <property type="nucleotide sequence ID" value="NZ_CP028913.1"/>
</dbReference>
<protein>
    <recommendedName>
        <fullName evidence="2">L-glutamate gamma-semialdehyde dehydrogenase</fullName>
        <ecNumber evidence="2">1.2.1.88</ecNumber>
    </recommendedName>
</protein>
<reference evidence="12 13" key="1">
    <citation type="submission" date="2018-04" db="EMBL/GenBank/DDBJ databases">
        <authorList>
            <person name="Li J."/>
        </authorList>
    </citation>
    <scope>NUCLEOTIDE SEQUENCE [LARGE SCALE GENOMIC DNA]</scope>
    <source>
        <strain evidence="13">30A</strain>
    </source>
</reference>
<evidence type="ECO:0000256" key="4">
    <source>
        <dbReference type="ARBA" id="ARBA00023027"/>
    </source>
</evidence>
<evidence type="ECO:0000256" key="2">
    <source>
        <dbReference type="ARBA" id="ARBA00012884"/>
    </source>
</evidence>
<keyword evidence="4" id="KW-0520">NAD</keyword>
<dbReference type="PANTHER" id="PTHR42862">
    <property type="entry name" value="DELTA-1-PYRROLINE-5-CARBOXYLATE DEHYDROGENASE 1, ISOFORM A-RELATED"/>
    <property type="match status" value="1"/>
</dbReference>
<dbReference type="Pfam" id="PF01619">
    <property type="entry name" value="Pro_dh"/>
    <property type="match status" value="1"/>
</dbReference>
<comment type="catalytic activity">
    <reaction evidence="5">
        <text>L-glutamate 5-semialdehyde + NAD(+) + H2O = L-glutamate + NADH + 2 H(+)</text>
        <dbReference type="Rhea" id="RHEA:30235"/>
        <dbReference type="ChEBI" id="CHEBI:15377"/>
        <dbReference type="ChEBI" id="CHEBI:15378"/>
        <dbReference type="ChEBI" id="CHEBI:29985"/>
        <dbReference type="ChEBI" id="CHEBI:57540"/>
        <dbReference type="ChEBI" id="CHEBI:57945"/>
        <dbReference type="ChEBI" id="CHEBI:58066"/>
        <dbReference type="EC" id="1.2.1.88"/>
    </reaction>
</comment>
<organism evidence="12 13">
    <name type="scientific">Agromyces badenianii</name>
    <dbReference type="NCBI Taxonomy" id="2080742"/>
    <lineage>
        <taxon>Bacteria</taxon>
        <taxon>Bacillati</taxon>
        <taxon>Actinomycetota</taxon>
        <taxon>Actinomycetes</taxon>
        <taxon>Micrococcales</taxon>
        <taxon>Microbacteriaceae</taxon>
        <taxon>Agromyces</taxon>
    </lineage>
</organism>
<feature type="domain" description="Proline dehydrogenase" evidence="11">
    <location>
        <begin position="132"/>
        <end position="424"/>
    </location>
</feature>
<dbReference type="InterPro" id="IPR029041">
    <property type="entry name" value="FAD-linked_oxidoreductase-like"/>
</dbReference>